<evidence type="ECO:0000256" key="1">
    <source>
        <dbReference type="SAM" id="Coils"/>
    </source>
</evidence>
<dbReference type="AlphaFoldDB" id="A0A8I3AC64"/>
<feature type="compositionally biased region" description="Acidic residues" evidence="2">
    <location>
        <begin position="691"/>
        <end position="710"/>
    </location>
</feature>
<dbReference type="OrthoDB" id="2680071at2759"/>
<gene>
    <name evidence="3" type="ORF">JVT61DRAFT_1296</name>
</gene>
<keyword evidence="1" id="KW-0175">Coiled coil</keyword>
<organism evidence="3 4">
    <name type="scientific">Boletus reticuloceps</name>
    <dbReference type="NCBI Taxonomy" id="495285"/>
    <lineage>
        <taxon>Eukaryota</taxon>
        <taxon>Fungi</taxon>
        <taxon>Dikarya</taxon>
        <taxon>Basidiomycota</taxon>
        <taxon>Agaricomycotina</taxon>
        <taxon>Agaricomycetes</taxon>
        <taxon>Agaricomycetidae</taxon>
        <taxon>Boletales</taxon>
        <taxon>Boletineae</taxon>
        <taxon>Boletaceae</taxon>
        <taxon>Boletoideae</taxon>
        <taxon>Boletus</taxon>
    </lineage>
</organism>
<feature type="compositionally biased region" description="Polar residues" evidence="2">
    <location>
        <begin position="229"/>
        <end position="240"/>
    </location>
</feature>
<dbReference type="Proteomes" id="UP000683000">
    <property type="component" value="Unassembled WGS sequence"/>
</dbReference>
<feature type="region of interest" description="Disordered" evidence="2">
    <location>
        <begin position="218"/>
        <end position="240"/>
    </location>
</feature>
<feature type="compositionally biased region" description="Basic and acidic residues" evidence="2">
    <location>
        <begin position="121"/>
        <end position="137"/>
    </location>
</feature>
<dbReference type="EMBL" id="JAGFBS010000010">
    <property type="protein sequence ID" value="KAG6377241.1"/>
    <property type="molecule type" value="Genomic_DNA"/>
</dbReference>
<reference evidence="3" key="1">
    <citation type="submission" date="2021-03" db="EMBL/GenBank/DDBJ databases">
        <title>Evolutionary innovations through gain and loss of genes in the ectomycorrhizal Boletales.</title>
        <authorList>
            <person name="Wu G."/>
            <person name="Miyauchi S."/>
            <person name="Morin E."/>
            <person name="Yang Z.-L."/>
            <person name="Xu J."/>
            <person name="Martin F.M."/>
        </authorList>
    </citation>
    <scope>NUCLEOTIDE SEQUENCE</scope>
    <source>
        <strain evidence="3">BR01</strain>
    </source>
</reference>
<feature type="region of interest" description="Disordered" evidence="2">
    <location>
        <begin position="69"/>
        <end position="137"/>
    </location>
</feature>
<evidence type="ECO:0000313" key="4">
    <source>
        <dbReference type="Proteomes" id="UP000683000"/>
    </source>
</evidence>
<comment type="caution">
    <text evidence="3">The sequence shown here is derived from an EMBL/GenBank/DDBJ whole genome shotgun (WGS) entry which is preliminary data.</text>
</comment>
<name>A0A8I3AC64_9AGAM</name>
<sequence length="716" mass="80081">MVTTQKENATKRVAQPLLDLKCKRRTKAEIEADRQRLEEECQSAKEVRRVRNQHIASIQDRQALEDVKAKVAAKPRPRSRQVRPTSKGQPSIALDQNEDENPCNDPMEADVSAVTTTGARGDGEELRPKKEPRKTMHRDAVHALRQEAQADSGTSKLDTRGLGNSVTQITNRYFPLSFIMLLLTEPTLFFWNLISGCRDDDPKEQFLGYMNEWLTDSLKTNDKPKRPSPQITNSSNVASSTCGVSSLFKPTATVSTACSSVPKPPASRSPTPFQVSADAEDESPVVLLDDDDTVEREAAHSVSNMHKAPAVVSQLALTREESIDYCQPPFTQRPKVTPTSVKTEPIDVSMDTILDVSSSDDYPIIIDAPPVATTMLAGRKRATTIQAADHHEAPLSKCPCTKPSSVQDKRGIKCTTRKVKYNNSHLPRGAMINNKWRGILIPTYAKWNGMLNVCWGTKSSSEVEVLQLLWNVIYKDKIPTTVQSDESIHTVATQRIAEWRGGFASASIAMIHSLINSNEVFNSPERQCELANFWLEGNRFLFEDVTGDSSKDYKGMWKSRFVLQMFAAHMHFIQAAMDIPIETGLKGRRGYPKAALSLAGVKRTFVLLRDKALTFEIIPPTGKGKRKATGSEKWKANISGEMFKKDFWGHETARYMQSVEKIPPKVWDDIIKTSLQLVKDTLRKPGRGTLSDDEDDDPKVSSDNEDDELNDLMMYR</sequence>
<feature type="region of interest" description="Disordered" evidence="2">
    <location>
        <begin position="258"/>
        <end position="283"/>
    </location>
</feature>
<feature type="coiled-coil region" evidence="1">
    <location>
        <begin position="20"/>
        <end position="47"/>
    </location>
</feature>
<proteinExistence type="predicted"/>
<accession>A0A8I3AC64</accession>
<protein>
    <submittedName>
        <fullName evidence="3">Uncharacterized protein</fullName>
    </submittedName>
</protein>
<evidence type="ECO:0000256" key="2">
    <source>
        <dbReference type="SAM" id="MobiDB-lite"/>
    </source>
</evidence>
<feature type="compositionally biased region" description="Basic residues" evidence="2">
    <location>
        <begin position="71"/>
        <end position="81"/>
    </location>
</feature>
<keyword evidence="4" id="KW-1185">Reference proteome</keyword>
<feature type="region of interest" description="Disordered" evidence="2">
    <location>
        <begin position="682"/>
        <end position="716"/>
    </location>
</feature>
<evidence type="ECO:0000313" key="3">
    <source>
        <dbReference type="EMBL" id="KAG6377241.1"/>
    </source>
</evidence>